<accession>A0A7G2IMA4</accession>
<proteinExistence type="predicted"/>
<evidence type="ECO:0000313" key="2">
    <source>
        <dbReference type="Proteomes" id="UP000019194"/>
    </source>
</evidence>
<sequence>MLAWKPDIIRLWNFPKEMKEFTVDQDKNMISFSGSHFRLPLLLRVSDKTRRAAAGKRILGPAALPAG</sequence>
<dbReference type="AlphaFoldDB" id="A0A7G2IMA4"/>
<dbReference type="Proteomes" id="UP000019194">
    <property type="component" value="Unassembled WGS sequence"/>
</dbReference>
<reference evidence="1 2" key="1">
    <citation type="submission" date="2013-10" db="EMBL/GenBank/DDBJ databases">
        <title>Antibiotic resistance diversity of beta-lactamase producers in the General Hospital Vienna.</title>
        <authorList>
            <person name="Barisic I."/>
            <person name="Mitteregger D."/>
            <person name="Hirschl A.M."/>
            <person name="Noehammer C."/>
            <person name="Wiesinger-Mayr H."/>
        </authorList>
    </citation>
    <scope>NUCLEOTIDE SEQUENCE [LARGE SCALE GENOMIC DNA]</scope>
    <source>
        <strain evidence="1 2">ISC11</strain>
    </source>
</reference>
<evidence type="ECO:0000313" key="1">
    <source>
        <dbReference type="EMBL" id="CDL36374.1"/>
    </source>
</evidence>
<name>A0A7G2IMA4_CITFR</name>
<protein>
    <submittedName>
        <fullName evidence="1">Phosphoglycerol transferase I</fullName>
        <ecNumber evidence="1">2.7.8.20</ecNumber>
    </submittedName>
</protein>
<organism evidence="1 2">
    <name type="scientific">Citrobacter freundii</name>
    <dbReference type="NCBI Taxonomy" id="546"/>
    <lineage>
        <taxon>Bacteria</taxon>
        <taxon>Pseudomonadati</taxon>
        <taxon>Pseudomonadota</taxon>
        <taxon>Gammaproteobacteria</taxon>
        <taxon>Enterobacterales</taxon>
        <taxon>Enterobacteriaceae</taxon>
        <taxon>Citrobacter</taxon>
        <taxon>Citrobacter freundii complex</taxon>
    </lineage>
</organism>
<keyword evidence="1" id="KW-0808">Transferase</keyword>
<dbReference type="GO" id="GO:0008960">
    <property type="term" value="F:phosphatidylglycerol-membrane-oligosaccharide glycerophosphotransferase activity"/>
    <property type="evidence" value="ECO:0007669"/>
    <property type="project" value="UniProtKB-EC"/>
</dbReference>
<dbReference type="EMBL" id="CBWP010000011">
    <property type="protein sequence ID" value="CDL36374.1"/>
    <property type="molecule type" value="Genomic_DNA"/>
</dbReference>
<dbReference type="EC" id="2.7.8.20" evidence="1"/>
<comment type="caution">
    <text evidence="1">The sequence shown here is derived from an EMBL/GenBank/DDBJ whole genome shotgun (WGS) entry which is preliminary data.</text>
</comment>